<evidence type="ECO:0000256" key="2">
    <source>
        <dbReference type="ARBA" id="ARBA00022692"/>
    </source>
</evidence>
<feature type="domain" description="J" evidence="7">
    <location>
        <begin position="84"/>
        <end position="148"/>
    </location>
</feature>
<dbReference type="GO" id="GO:0005789">
    <property type="term" value="C:endoplasmic reticulum membrane"/>
    <property type="evidence" value="ECO:0007669"/>
    <property type="project" value="UniProtKB-SubCell"/>
</dbReference>
<organism evidence="8 9">
    <name type="scientific">Caenorhabditis auriculariae</name>
    <dbReference type="NCBI Taxonomy" id="2777116"/>
    <lineage>
        <taxon>Eukaryota</taxon>
        <taxon>Metazoa</taxon>
        <taxon>Ecdysozoa</taxon>
        <taxon>Nematoda</taxon>
        <taxon>Chromadorea</taxon>
        <taxon>Rhabditida</taxon>
        <taxon>Rhabditina</taxon>
        <taxon>Rhabditomorpha</taxon>
        <taxon>Rhabditoidea</taxon>
        <taxon>Rhabditidae</taxon>
        <taxon>Peloderinae</taxon>
        <taxon>Caenorhabditis</taxon>
    </lineage>
</organism>
<comment type="subcellular location">
    <subcellularLocation>
        <location evidence="1">Endoplasmic reticulum membrane</location>
        <topology evidence="1">Single-pass membrane protein</topology>
    </subcellularLocation>
</comment>
<dbReference type="AlphaFoldDB" id="A0A8S1HLS4"/>
<keyword evidence="3" id="KW-0256">Endoplasmic reticulum</keyword>
<feature type="region of interest" description="Disordered" evidence="6">
    <location>
        <begin position="1"/>
        <end position="69"/>
    </location>
</feature>
<dbReference type="InterPro" id="IPR018253">
    <property type="entry name" value="DnaJ_domain_CS"/>
</dbReference>
<evidence type="ECO:0000259" key="7">
    <source>
        <dbReference type="PROSITE" id="PS50076"/>
    </source>
</evidence>
<reference evidence="8" key="1">
    <citation type="submission" date="2020-10" db="EMBL/GenBank/DDBJ databases">
        <authorList>
            <person name="Kikuchi T."/>
        </authorList>
    </citation>
    <scope>NUCLEOTIDE SEQUENCE</scope>
    <source>
        <strain evidence="8">NKZ352</strain>
    </source>
</reference>
<dbReference type="InterPro" id="IPR036869">
    <property type="entry name" value="J_dom_sf"/>
</dbReference>
<feature type="compositionally biased region" description="Basic and acidic residues" evidence="6">
    <location>
        <begin position="10"/>
        <end position="28"/>
    </location>
</feature>
<dbReference type="InterPro" id="IPR015399">
    <property type="entry name" value="DUF1977_DnaJ-like"/>
</dbReference>
<dbReference type="EMBL" id="CAJGYM010000096">
    <property type="protein sequence ID" value="CAD6197503.1"/>
    <property type="molecule type" value="Genomic_DNA"/>
</dbReference>
<name>A0A8S1HLS4_9PELO</name>
<evidence type="ECO:0000256" key="4">
    <source>
        <dbReference type="ARBA" id="ARBA00022989"/>
    </source>
</evidence>
<dbReference type="PANTHER" id="PTHR43908:SF3">
    <property type="entry name" value="AT29763P-RELATED"/>
    <property type="match status" value="1"/>
</dbReference>
<evidence type="ECO:0000256" key="1">
    <source>
        <dbReference type="ARBA" id="ARBA00004389"/>
    </source>
</evidence>
<dbReference type="Proteomes" id="UP000835052">
    <property type="component" value="Unassembled WGS sequence"/>
</dbReference>
<evidence type="ECO:0000313" key="8">
    <source>
        <dbReference type="EMBL" id="CAD6197503.1"/>
    </source>
</evidence>
<keyword evidence="9" id="KW-1185">Reference proteome</keyword>
<dbReference type="PROSITE" id="PS50076">
    <property type="entry name" value="DNAJ_2"/>
    <property type="match status" value="1"/>
</dbReference>
<keyword evidence="2" id="KW-0812">Transmembrane</keyword>
<dbReference type="FunFam" id="1.10.287.110:FF:000137">
    <property type="entry name" value="DnaJ homolog subfamily B member 1"/>
    <property type="match status" value="1"/>
</dbReference>
<keyword evidence="5" id="KW-0472">Membrane</keyword>
<evidence type="ECO:0000313" key="9">
    <source>
        <dbReference type="Proteomes" id="UP000835052"/>
    </source>
</evidence>
<dbReference type="GO" id="GO:0071218">
    <property type="term" value="P:cellular response to misfolded protein"/>
    <property type="evidence" value="ECO:0007669"/>
    <property type="project" value="TreeGrafter"/>
</dbReference>
<proteinExistence type="predicted"/>
<dbReference type="Gene3D" id="1.10.287.110">
    <property type="entry name" value="DnaJ domain"/>
    <property type="match status" value="1"/>
</dbReference>
<dbReference type="PROSITE" id="PS00636">
    <property type="entry name" value="DNAJ_1"/>
    <property type="match status" value="1"/>
</dbReference>
<dbReference type="Pfam" id="PF09320">
    <property type="entry name" value="DUF1977"/>
    <property type="match status" value="1"/>
</dbReference>
<dbReference type="PANTHER" id="PTHR43908">
    <property type="entry name" value="AT29763P-RELATED"/>
    <property type="match status" value="1"/>
</dbReference>
<feature type="compositionally biased region" description="Basic and acidic residues" evidence="6">
    <location>
        <begin position="44"/>
        <end position="55"/>
    </location>
</feature>
<dbReference type="InterPro" id="IPR051100">
    <property type="entry name" value="DnaJ_subfamily_B/C"/>
</dbReference>
<dbReference type="GO" id="GO:0030544">
    <property type="term" value="F:Hsp70 protein binding"/>
    <property type="evidence" value="ECO:0007669"/>
    <property type="project" value="TreeGrafter"/>
</dbReference>
<dbReference type="OrthoDB" id="442087at2759"/>
<protein>
    <recommendedName>
        <fullName evidence="7">J domain-containing protein</fullName>
    </recommendedName>
</protein>
<evidence type="ECO:0000256" key="6">
    <source>
        <dbReference type="SAM" id="MobiDB-lite"/>
    </source>
</evidence>
<sequence>MTASSQSSSRDSEERSYAHDDHYDEPNLRQRGRNRSPARNGRVPQKDENKEEKKPRSASRTPKLGVDYTKEQQELVERIRHCKDYYEILKVEKSASDDDIRREYRKMALKLHPDKCRAPHATEAFKALGNAYAVLSDAEKRRQYDQYGAEAANGFAAPSRRSHGGHFFEHDYAHGFDSDFTPEEIFNMFFGGGFPSDSVNRRRQRFNAQQQQNYEERQHHEANPYGQLLQLLPLIAILVLGIVAQLMVGDPAFSLHQTHKYTVRKTTAELKVPYFVRPDFDQNYRGRIKQVEHQVEDDYIQQLRMNCYKEQNIKETKIYRARWMRDEALLREAENTKMPSCDRLQQIYHH</sequence>
<dbReference type="SUPFAM" id="SSF46565">
    <property type="entry name" value="Chaperone J-domain"/>
    <property type="match status" value="1"/>
</dbReference>
<gene>
    <name evidence="8" type="ORF">CAUJ_LOCUS13412</name>
</gene>
<evidence type="ECO:0000256" key="5">
    <source>
        <dbReference type="ARBA" id="ARBA00023136"/>
    </source>
</evidence>
<dbReference type="Pfam" id="PF00226">
    <property type="entry name" value="DnaJ"/>
    <property type="match status" value="1"/>
</dbReference>
<dbReference type="InterPro" id="IPR001623">
    <property type="entry name" value="DnaJ_domain"/>
</dbReference>
<dbReference type="SMART" id="SM00271">
    <property type="entry name" value="DnaJ"/>
    <property type="match status" value="1"/>
</dbReference>
<accession>A0A8S1HLS4</accession>
<dbReference type="CDD" id="cd06257">
    <property type="entry name" value="DnaJ"/>
    <property type="match status" value="1"/>
</dbReference>
<keyword evidence="4" id="KW-1133">Transmembrane helix</keyword>
<comment type="caution">
    <text evidence="8">The sequence shown here is derived from an EMBL/GenBank/DDBJ whole genome shotgun (WGS) entry which is preliminary data.</text>
</comment>
<dbReference type="PRINTS" id="PR00625">
    <property type="entry name" value="JDOMAIN"/>
</dbReference>
<evidence type="ECO:0000256" key="3">
    <source>
        <dbReference type="ARBA" id="ARBA00022824"/>
    </source>
</evidence>